<accession>A0A7D9LS70</accession>
<proteinExistence type="predicted"/>
<reference evidence="1" key="1">
    <citation type="submission" date="2020-04" db="EMBL/GenBank/DDBJ databases">
        <authorList>
            <person name="Alioto T."/>
            <person name="Alioto T."/>
            <person name="Gomez Garrido J."/>
        </authorList>
    </citation>
    <scope>NUCLEOTIDE SEQUENCE</scope>
    <source>
        <strain evidence="1">A484AB</strain>
    </source>
</reference>
<dbReference type="EMBL" id="CACRXK020025451">
    <property type="protein sequence ID" value="CAB4039482.1"/>
    <property type="molecule type" value="Genomic_DNA"/>
</dbReference>
<keyword evidence="2" id="KW-1185">Reference proteome</keyword>
<dbReference type="AlphaFoldDB" id="A0A7D9LS70"/>
<name>A0A7D9LS70_PARCT</name>
<gene>
    <name evidence="1" type="ORF">PACLA_8A045612</name>
</gene>
<organism evidence="1 2">
    <name type="scientific">Paramuricea clavata</name>
    <name type="common">Red gorgonian</name>
    <name type="synonym">Violescent sea-whip</name>
    <dbReference type="NCBI Taxonomy" id="317549"/>
    <lineage>
        <taxon>Eukaryota</taxon>
        <taxon>Metazoa</taxon>
        <taxon>Cnidaria</taxon>
        <taxon>Anthozoa</taxon>
        <taxon>Octocorallia</taxon>
        <taxon>Malacalcyonacea</taxon>
        <taxon>Plexauridae</taxon>
        <taxon>Paramuricea</taxon>
    </lineage>
</organism>
<protein>
    <submittedName>
        <fullName evidence="1">Uncharacterized protein</fullName>
    </submittedName>
</protein>
<sequence length="99" mass="11391">MILEELVGVFVSLGSSVVKGTPQISRETLRRELIIPEFEENTERHEISNGFIHREYEQEADPELPYQFSMKKVFRCKPMNNPGAVSVNHSSKVVWQISD</sequence>
<comment type="caution">
    <text evidence="1">The sequence shown here is derived from an EMBL/GenBank/DDBJ whole genome shotgun (WGS) entry which is preliminary data.</text>
</comment>
<evidence type="ECO:0000313" key="1">
    <source>
        <dbReference type="EMBL" id="CAB4039482.1"/>
    </source>
</evidence>
<dbReference type="Proteomes" id="UP001152795">
    <property type="component" value="Unassembled WGS sequence"/>
</dbReference>
<evidence type="ECO:0000313" key="2">
    <source>
        <dbReference type="Proteomes" id="UP001152795"/>
    </source>
</evidence>